<feature type="region of interest" description="Disordered" evidence="3">
    <location>
        <begin position="145"/>
        <end position="164"/>
    </location>
</feature>
<name>K0EX02_NOCB7</name>
<dbReference type="SUPFAM" id="SSF55729">
    <property type="entry name" value="Acyl-CoA N-acyltransferases (Nat)"/>
    <property type="match status" value="1"/>
</dbReference>
<sequence>MELVARAYDSPDARKLIAEVQQEYVVRYGGPDESPTDPGEFAPPLGAFLIGYVEGIPVACAGWRAHEGDEPEFRDGDAELKRMYVAPEVRGRGLARQLLAAIEHSAAAAGRRRIVLETGTRQPEAIALYTSAGYHPIPGFGRYREESGSRHYARDLSPSRKVLE</sequence>
<dbReference type="eggNOG" id="COG0456">
    <property type="taxonomic scope" value="Bacteria"/>
</dbReference>
<keyword evidence="6" id="KW-1185">Reference proteome</keyword>
<dbReference type="HOGENOM" id="CLU_013985_11_8_11"/>
<organism evidence="5 6">
    <name type="scientific">Nocardia brasiliensis (strain ATCC 700358 / HUJEG-1)</name>
    <dbReference type="NCBI Taxonomy" id="1133849"/>
    <lineage>
        <taxon>Bacteria</taxon>
        <taxon>Bacillati</taxon>
        <taxon>Actinomycetota</taxon>
        <taxon>Actinomycetes</taxon>
        <taxon>Mycobacteriales</taxon>
        <taxon>Nocardiaceae</taxon>
        <taxon>Nocardia</taxon>
    </lineage>
</organism>
<dbReference type="CDD" id="cd04301">
    <property type="entry name" value="NAT_SF"/>
    <property type="match status" value="1"/>
</dbReference>
<dbReference type="Gene3D" id="3.40.630.30">
    <property type="match status" value="1"/>
</dbReference>
<evidence type="ECO:0000256" key="1">
    <source>
        <dbReference type="ARBA" id="ARBA00022679"/>
    </source>
</evidence>
<dbReference type="PANTHER" id="PTHR43877:SF2">
    <property type="entry name" value="AMINOALKYLPHOSPHONATE N-ACETYLTRANSFERASE-RELATED"/>
    <property type="match status" value="1"/>
</dbReference>
<dbReference type="RefSeq" id="WP_014987224.1">
    <property type="nucleotide sequence ID" value="NC_018681.1"/>
</dbReference>
<dbReference type="PANTHER" id="PTHR43877">
    <property type="entry name" value="AMINOALKYLPHOSPHONATE N-ACETYLTRANSFERASE-RELATED-RELATED"/>
    <property type="match status" value="1"/>
</dbReference>
<feature type="domain" description="N-acetyltransferase" evidence="4">
    <location>
        <begin position="3"/>
        <end position="157"/>
    </location>
</feature>
<dbReference type="Proteomes" id="UP000006304">
    <property type="component" value="Chromosome"/>
</dbReference>
<evidence type="ECO:0000313" key="5">
    <source>
        <dbReference type="EMBL" id="AFU04373.1"/>
    </source>
</evidence>
<dbReference type="KEGG" id="nbr:O3I_032120"/>
<evidence type="ECO:0000256" key="3">
    <source>
        <dbReference type="SAM" id="MobiDB-lite"/>
    </source>
</evidence>
<gene>
    <name evidence="5" type="ORF">O3I_032120</name>
</gene>
<protein>
    <submittedName>
        <fullName evidence="5">Acetyltransferase</fullName>
    </submittedName>
</protein>
<dbReference type="PROSITE" id="PS51186">
    <property type="entry name" value="GNAT"/>
    <property type="match status" value="1"/>
</dbReference>
<dbReference type="EMBL" id="CP003876">
    <property type="protein sequence ID" value="AFU04373.1"/>
    <property type="molecule type" value="Genomic_DNA"/>
</dbReference>
<evidence type="ECO:0000259" key="4">
    <source>
        <dbReference type="PROSITE" id="PS51186"/>
    </source>
</evidence>
<evidence type="ECO:0000256" key="2">
    <source>
        <dbReference type="ARBA" id="ARBA00023315"/>
    </source>
</evidence>
<keyword evidence="1 5" id="KW-0808">Transferase</keyword>
<dbReference type="GO" id="GO:0016747">
    <property type="term" value="F:acyltransferase activity, transferring groups other than amino-acyl groups"/>
    <property type="evidence" value="ECO:0007669"/>
    <property type="project" value="InterPro"/>
</dbReference>
<dbReference type="AlphaFoldDB" id="K0EX02"/>
<evidence type="ECO:0000313" key="6">
    <source>
        <dbReference type="Proteomes" id="UP000006304"/>
    </source>
</evidence>
<dbReference type="Pfam" id="PF00583">
    <property type="entry name" value="Acetyltransf_1"/>
    <property type="match status" value="1"/>
</dbReference>
<dbReference type="InterPro" id="IPR050832">
    <property type="entry name" value="Bact_Acetyltransf"/>
</dbReference>
<dbReference type="InterPro" id="IPR000182">
    <property type="entry name" value="GNAT_dom"/>
</dbReference>
<keyword evidence="2" id="KW-0012">Acyltransferase</keyword>
<dbReference type="STRING" id="1133849.O3I_032120"/>
<accession>K0EX02</accession>
<reference evidence="5 6" key="1">
    <citation type="journal article" date="2012" name="J. Bacteriol.">
        <title>Complete genome sequence of Nocardia brasiliensis HUJEG-1.</title>
        <authorList>
            <person name="Vera-Cabrera L."/>
            <person name="Ortiz-Lopez R."/>
            <person name="Elizondo-Gonzalez R."/>
            <person name="Perez-Maya A.A."/>
            <person name="Ocampo-Candiani J."/>
        </authorList>
    </citation>
    <scope>NUCLEOTIDE SEQUENCE [LARGE SCALE GENOMIC DNA]</scope>
    <source>
        <strain evidence="6">ATCC 700358</strain>
    </source>
</reference>
<proteinExistence type="predicted"/>
<dbReference type="InterPro" id="IPR016181">
    <property type="entry name" value="Acyl_CoA_acyltransferase"/>
</dbReference>